<evidence type="ECO:0000259" key="2">
    <source>
        <dbReference type="PROSITE" id="PS50010"/>
    </source>
</evidence>
<dbReference type="OrthoDB" id="660555at2759"/>
<dbReference type="STRING" id="230819.A0A5C3LCX8"/>
<feature type="compositionally biased region" description="Basic and acidic residues" evidence="1">
    <location>
        <begin position="1"/>
        <end position="10"/>
    </location>
</feature>
<name>A0A5C3LCX8_COPMA</name>
<sequence>MAKADREFIRHKVQHHPQDSGTPALSAPRKLTKSRRRPRSPSLPNLPSLPAVNEHQAHASISSTTTTTTTTSDAVMGPSGSRGSKLLRSLSLRSVTTQSDSDSDKAYPPDNTLYRASTSSSSLWPPRWATISRRRTFGSRSSSARTSRTTLGTQEEGNDDDDDTTARSAVNSISKGKATGSDDGPQSPQFLPLIRVVSPLTLSNERDSDAHLRISTEDGSGKNGIVPRNSKISEKVQTEGPGNAGTRRTPKFTLESSGQDENDSDVEGTKLTIPSVSISAIKKEPSAPQQNTLVLQSPSSTTPFHLPNRLISRPHSLSDNHQSSSMPRPGLTRRTAAVGPSVSRRYTFAMAMNDEGISDEVLVEELERIRAVRTLSMGGLGRDSSEEMSLSMLDNSTSPDFEDVWDVETQEAPLDLQLELEDHSTCKRPHMFLDGQATVCDSPTSEDVWTLHFDHPPRSQNRLSLPPLSASTSQLPRPISLQPSSTDIIRWHTTRHALLTCRELVRTERHYTSSLISLLAGDTTTPPPSLMQHYVAVLLNASQLFLEKMENNPTPTGVAKAFVGLEKELETAYVGWCGVVGGWFQDSGKGKELSNRHPRASMKRLSKIRAPDNSAAARKTFATSSKDVVPIIPPTPTPTSRSSESTSSSSSSSESSSLAASPSSSASGCTSNTTPESSSCNSVPPSPSGSKANAPAVCPSSSFGSPFVSHPSRGKFSMSRTASAPASRRSSFTGVNNMDPPTSIHGPSVSGAKPARKSLLRDLAILPTQRVMRYVLLFQDLLAHAPPNSASRAEVQRAVEAADRIARQCDRAQNNAAFIHTPPPPSTPGPNTVTSNTNTNQGGSQPVKSERDAQARTPSLSLRAAKPPDIPERDKAQTSTRKLTKSRNHRRSGSTHEFRPGNAEHIALPRTSSTVEDDYAAIRSRSQSHTNLSSASDVPRQGSSQRLSVLNLSIAIGGFLGRSLSQHSPDSIDSPRKKSGHPPSSFSHRDRHAADGGSSAAPVLA</sequence>
<feature type="compositionally biased region" description="Polar residues" evidence="1">
    <location>
        <begin position="287"/>
        <end position="303"/>
    </location>
</feature>
<accession>A0A5C3LCX8</accession>
<keyword evidence="4" id="KW-1185">Reference proteome</keyword>
<evidence type="ECO:0000313" key="4">
    <source>
        <dbReference type="Proteomes" id="UP000307440"/>
    </source>
</evidence>
<dbReference type="InterPro" id="IPR035899">
    <property type="entry name" value="DBL_dom_sf"/>
</dbReference>
<feature type="compositionally biased region" description="Basic residues" evidence="1">
    <location>
        <begin position="30"/>
        <end position="39"/>
    </location>
</feature>
<feature type="compositionally biased region" description="Low complexity" evidence="1">
    <location>
        <begin position="62"/>
        <end position="94"/>
    </location>
</feature>
<gene>
    <name evidence="3" type="ORF">FA15DRAFT_663012</name>
</gene>
<dbReference type="SUPFAM" id="SSF48065">
    <property type="entry name" value="DBL homology domain (DH-domain)"/>
    <property type="match status" value="1"/>
</dbReference>
<feature type="domain" description="DH" evidence="2">
    <location>
        <begin position="760"/>
        <end position="812"/>
    </location>
</feature>
<dbReference type="GO" id="GO:0005085">
    <property type="term" value="F:guanyl-nucleotide exchange factor activity"/>
    <property type="evidence" value="ECO:0007669"/>
    <property type="project" value="InterPro"/>
</dbReference>
<feature type="compositionally biased region" description="Low complexity" evidence="1">
    <location>
        <begin position="638"/>
        <end position="683"/>
    </location>
</feature>
<feature type="region of interest" description="Disordered" evidence="1">
    <location>
        <begin position="711"/>
        <end position="753"/>
    </location>
</feature>
<feature type="compositionally biased region" description="Low complexity" evidence="1">
    <location>
        <begin position="829"/>
        <end position="844"/>
    </location>
</feature>
<dbReference type="Pfam" id="PF00621">
    <property type="entry name" value="RhoGEF"/>
    <property type="match status" value="1"/>
</dbReference>
<reference evidence="3 4" key="1">
    <citation type="journal article" date="2019" name="Nat. Ecol. Evol.">
        <title>Megaphylogeny resolves global patterns of mushroom evolution.</title>
        <authorList>
            <person name="Varga T."/>
            <person name="Krizsan K."/>
            <person name="Foldi C."/>
            <person name="Dima B."/>
            <person name="Sanchez-Garcia M."/>
            <person name="Sanchez-Ramirez S."/>
            <person name="Szollosi G.J."/>
            <person name="Szarkandi J.G."/>
            <person name="Papp V."/>
            <person name="Albert L."/>
            <person name="Andreopoulos W."/>
            <person name="Angelini C."/>
            <person name="Antonin V."/>
            <person name="Barry K.W."/>
            <person name="Bougher N.L."/>
            <person name="Buchanan P."/>
            <person name="Buyck B."/>
            <person name="Bense V."/>
            <person name="Catcheside P."/>
            <person name="Chovatia M."/>
            <person name="Cooper J."/>
            <person name="Damon W."/>
            <person name="Desjardin D."/>
            <person name="Finy P."/>
            <person name="Geml J."/>
            <person name="Haridas S."/>
            <person name="Hughes K."/>
            <person name="Justo A."/>
            <person name="Karasinski D."/>
            <person name="Kautmanova I."/>
            <person name="Kiss B."/>
            <person name="Kocsube S."/>
            <person name="Kotiranta H."/>
            <person name="LaButti K.M."/>
            <person name="Lechner B.E."/>
            <person name="Liimatainen K."/>
            <person name="Lipzen A."/>
            <person name="Lukacs Z."/>
            <person name="Mihaltcheva S."/>
            <person name="Morgado L.N."/>
            <person name="Niskanen T."/>
            <person name="Noordeloos M.E."/>
            <person name="Ohm R.A."/>
            <person name="Ortiz-Santana B."/>
            <person name="Ovrebo C."/>
            <person name="Racz N."/>
            <person name="Riley R."/>
            <person name="Savchenko A."/>
            <person name="Shiryaev A."/>
            <person name="Soop K."/>
            <person name="Spirin V."/>
            <person name="Szebenyi C."/>
            <person name="Tomsovsky M."/>
            <person name="Tulloss R.E."/>
            <person name="Uehling J."/>
            <person name="Grigoriev I.V."/>
            <person name="Vagvolgyi C."/>
            <person name="Papp T."/>
            <person name="Martin F.M."/>
            <person name="Miettinen O."/>
            <person name="Hibbett D.S."/>
            <person name="Nagy L.G."/>
        </authorList>
    </citation>
    <scope>NUCLEOTIDE SEQUENCE [LARGE SCALE GENOMIC DNA]</scope>
    <source>
        <strain evidence="3 4">CBS 121175</strain>
    </source>
</reference>
<dbReference type="PROSITE" id="PS50010">
    <property type="entry name" value="DH_2"/>
    <property type="match status" value="1"/>
</dbReference>
<feature type="compositionally biased region" description="Basic residues" evidence="1">
    <location>
        <begin position="596"/>
        <end position="607"/>
    </location>
</feature>
<feature type="compositionally biased region" description="Low complexity" evidence="1">
    <location>
        <begin position="40"/>
        <end position="50"/>
    </location>
</feature>
<feature type="region of interest" description="Disordered" evidence="1">
    <location>
        <begin position="1"/>
        <end position="167"/>
    </location>
</feature>
<evidence type="ECO:0000256" key="1">
    <source>
        <dbReference type="SAM" id="MobiDB-lite"/>
    </source>
</evidence>
<protein>
    <recommendedName>
        <fullName evidence="2">DH domain-containing protein</fullName>
    </recommendedName>
</protein>
<feature type="region of interest" description="Disordered" evidence="1">
    <location>
        <begin position="588"/>
        <end position="696"/>
    </location>
</feature>
<feature type="region of interest" description="Disordered" evidence="1">
    <location>
        <begin position="961"/>
        <end position="1005"/>
    </location>
</feature>
<organism evidence="3 4">
    <name type="scientific">Coprinopsis marcescibilis</name>
    <name type="common">Agaric fungus</name>
    <name type="synonym">Psathyrella marcescibilis</name>
    <dbReference type="NCBI Taxonomy" id="230819"/>
    <lineage>
        <taxon>Eukaryota</taxon>
        <taxon>Fungi</taxon>
        <taxon>Dikarya</taxon>
        <taxon>Basidiomycota</taxon>
        <taxon>Agaricomycotina</taxon>
        <taxon>Agaricomycetes</taxon>
        <taxon>Agaricomycetidae</taxon>
        <taxon>Agaricales</taxon>
        <taxon>Agaricineae</taxon>
        <taxon>Psathyrellaceae</taxon>
        <taxon>Coprinopsis</taxon>
    </lineage>
</organism>
<feature type="compositionally biased region" description="Low complexity" evidence="1">
    <location>
        <begin position="717"/>
        <end position="731"/>
    </location>
</feature>
<feature type="compositionally biased region" description="Low complexity" evidence="1">
    <location>
        <begin position="138"/>
        <end position="153"/>
    </location>
</feature>
<evidence type="ECO:0000313" key="3">
    <source>
        <dbReference type="EMBL" id="TFK30939.1"/>
    </source>
</evidence>
<proteinExistence type="predicted"/>
<feature type="region of interest" description="Disordered" evidence="1">
    <location>
        <begin position="208"/>
        <end position="337"/>
    </location>
</feature>
<feature type="compositionally biased region" description="Polar residues" evidence="1">
    <location>
        <begin position="114"/>
        <end position="123"/>
    </location>
</feature>
<dbReference type="Gene3D" id="1.20.900.10">
    <property type="entry name" value="Dbl homology (DH) domain"/>
    <property type="match status" value="1"/>
</dbReference>
<feature type="region of interest" description="Disordered" evidence="1">
    <location>
        <begin position="816"/>
        <end position="915"/>
    </location>
</feature>
<dbReference type="InterPro" id="IPR000219">
    <property type="entry name" value="DH_dom"/>
</dbReference>
<dbReference type="Proteomes" id="UP000307440">
    <property type="component" value="Unassembled WGS sequence"/>
</dbReference>
<feature type="compositionally biased region" description="Basic residues" evidence="1">
    <location>
        <begin position="882"/>
        <end position="893"/>
    </location>
</feature>
<dbReference type="EMBL" id="ML210146">
    <property type="protein sequence ID" value="TFK30939.1"/>
    <property type="molecule type" value="Genomic_DNA"/>
</dbReference>
<feature type="compositionally biased region" description="Basic and acidic residues" evidence="1">
    <location>
        <begin position="208"/>
        <end position="220"/>
    </location>
</feature>
<dbReference type="AlphaFoldDB" id="A0A5C3LCX8"/>
<feature type="compositionally biased region" description="Polar residues" evidence="1">
    <location>
        <begin position="315"/>
        <end position="326"/>
    </location>
</feature>